<evidence type="ECO:0000313" key="2">
    <source>
        <dbReference type="EMBL" id="KQL53895.1"/>
    </source>
</evidence>
<evidence type="ECO:0000256" key="1">
    <source>
        <dbReference type="SAM" id="Phobius"/>
    </source>
</evidence>
<comment type="caution">
    <text evidence="2">The sequence shown here is derived from an EMBL/GenBank/DDBJ whole genome shotgun (WGS) entry which is preliminary data.</text>
</comment>
<dbReference type="EMBL" id="LJJC01000004">
    <property type="protein sequence ID" value="KQL53895.1"/>
    <property type="molecule type" value="Genomic_DNA"/>
</dbReference>
<proteinExistence type="predicted"/>
<keyword evidence="1" id="KW-1133">Transmembrane helix</keyword>
<name>A0A0Q3WYU6_9BACI</name>
<accession>A0A0Q3WYU6</accession>
<protein>
    <submittedName>
        <fullName evidence="2">Uncharacterized protein</fullName>
    </submittedName>
</protein>
<sequence>MGVHAEQHVENKLFLLLFAVDLQSLDRIELVQQTEGNVKDRRHLCDDGNVPLKNPLSPIFIFTVLDYEPLGIVVLINIPIFSPYWGYFFLKKKGCLSKLD</sequence>
<organism evidence="2 3">
    <name type="scientific">Heyndrickxia shackletonii</name>
    <dbReference type="NCBI Taxonomy" id="157838"/>
    <lineage>
        <taxon>Bacteria</taxon>
        <taxon>Bacillati</taxon>
        <taxon>Bacillota</taxon>
        <taxon>Bacilli</taxon>
        <taxon>Bacillales</taxon>
        <taxon>Bacillaceae</taxon>
        <taxon>Heyndrickxia</taxon>
    </lineage>
</organism>
<gene>
    <name evidence="2" type="ORF">AN964_10555</name>
</gene>
<evidence type="ECO:0000313" key="3">
    <source>
        <dbReference type="Proteomes" id="UP000051888"/>
    </source>
</evidence>
<keyword evidence="1" id="KW-0812">Transmembrane</keyword>
<dbReference type="AlphaFoldDB" id="A0A0Q3WYU6"/>
<keyword evidence="1" id="KW-0472">Membrane</keyword>
<keyword evidence="3" id="KW-1185">Reference proteome</keyword>
<reference evidence="2 3" key="1">
    <citation type="submission" date="2015-09" db="EMBL/GenBank/DDBJ databases">
        <title>Genome sequencing project for genomic taxonomy and phylogenomics of Bacillus-like bacteria.</title>
        <authorList>
            <person name="Liu B."/>
            <person name="Wang J."/>
            <person name="Zhu Y."/>
            <person name="Liu G."/>
            <person name="Chen Q."/>
            <person name="Chen Z."/>
            <person name="Lan J."/>
            <person name="Che J."/>
            <person name="Ge C."/>
            <person name="Shi H."/>
            <person name="Pan Z."/>
            <person name="Liu X."/>
        </authorList>
    </citation>
    <scope>NUCLEOTIDE SEQUENCE [LARGE SCALE GENOMIC DNA]</scope>
    <source>
        <strain evidence="2 3">LMG 18435</strain>
    </source>
</reference>
<feature type="transmembrane region" description="Helical" evidence="1">
    <location>
        <begin position="70"/>
        <end position="90"/>
    </location>
</feature>
<dbReference type="Proteomes" id="UP000051888">
    <property type="component" value="Unassembled WGS sequence"/>
</dbReference>